<comment type="subunit">
    <text evidence="10">Interacts with PqqD. The interaction is necessary for activity of PqqE.</text>
</comment>
<evidence type="ECO:0000256" key="3">
    <source>
        <dbReference type="ARBA" id="ARBA00022485"/>
    </source>
</evidence>
<dbReference type="GO" id="GO:0051539">
    <property type="term" value="F:4 iron, 4 sulfur cluster binding"/>
    <property type="evidence" value="ECO:0007669"/>
    <property type="project" value="UniProtKB-KW"/>
</dbReference>
<name>A0A9Y2MU36_9PSEU</name>
<dbReference type="InterPro" id="IPR058240">
    <property type="entry name" value="rSAM_sf"/>
</dbReference>
<dbReference type="Pfam" id="PF04055">
    <property type="entry name" value="Radical_SAM"/>
    <property type="match status" value="1"/>
</dbReference>
<dbReference type="CDD" id="cd01335">
    <property type="entry name" value="Radical_SAM"/>
    <property type="match status" value="1"/>
</dbReference>
<dbReference type="GO" id="GO:1904047">
    <property type="term" value="F:S-adenosyl-L-methionine binding"/>
    <property type="evidence" value="ECO:0007669"/>
    <property type="project" value="UniProtKB-UniRule"/>
</dbReference>
<dbReference type="GO" id="GO:0009975">
    <property type="term" value="F:cyclase activity"/>
    <property type="evidence" value="ECO:0007669"/>
    <property type="project" value="UniProtKB-UniRule"/>
</dbReference>
<dbReference type="SFLD" id="SFLDG01067">
    <property type="entry name" value="SPASM/twitch_domain_containing"/>
    <property type="match status" value="1"/>
</dbReference>
<dbReference type="EC" id="1.21.98.4" evidence="10"/>
<evidence type="ECO:0000256" key="5">
    <source>
        <dbReference type="ARBA" id="ARBA00022723"/>
    </source>
</evidence>
<dbReference type="SFLD" id="SFLDF00280">
    <property type="entry name" value="coenzyme_PQQ_synthesis_protein"/>
    <property type="match status" value="1"/>
</dbReference>
<dbReference type="NCBIfam" id="TIGR04085">
    <property type="entry name" value="rSAM_more_4Fe4S"/>
    <property type="match status" value="1"/>
</dbReference>
<keyword evidence="4 10" id="KW-0949">S-adenosyl-L-methionine</keyword>
<dbReference type="PANTHER" id="PTHR11228">
    <property type="entry name" value="RADICAL SAM DOMAIN PROTEIN"/>
    <property type="match status" value="1"/>
</dbReference>
<dbReference type="EMBL" id="CP127294">
    <property type="protein sequence ID" value="WIX75519.1"/>
    <property type="molecule type" value="Genomic_DNA"/>
</dbReference>
<evidence type="ECO:0000313" key="12">
    <source>
        <dbReference type="EMBL" id="WIX75519.1"/>
    </source>
</evidence>
<comment type="catalytic activity">
    <reaction evidence="10">
        <text>[PQQ precursor protein] + S-adenosyl-L-methionine = E-Y cross-linked-[PQQ precursor protein] + 5'-deoxyadenosine + L-methionine + H(+)</text>
        <dbReference type="Rhea" id="RHEA:56836"/>
        <dbReference type="Rhea" id="RHEA-COMP:14800"/>
        <dbReference type="Rhea" id="RHEA-COMP:14801"/>
        <dbReference type="ChEBI" id="CHEBI:15378"/>
        <dbReference type="ChEBI" id="CHEBI:17319"/>
        <dbReference type="ChEBI" id="CHEBI:57844"/>
        <dbReference type="ChEBI" id="CHEBI:59789"/>
        <dbReference type="ChEBI" id="CHEBI:141026"/>
        <dbReference type="ChEBI" id="CHEBI:141027"/>
        <dbReference type="EC" id="1.21.98.4"/>
    </reaction>
</comment>
<dbReference type="InterPro" id="IPR041881">
    <property type="entry name" value="PqqD_sf"/>
</dbReference>
<comment type="function">
    <text evidence="10">Catalyzes the cross-linking of a glutamate residue and a tyrosine residue in the PqqA protein as part of the biosynthesis of pyrroloquinoline quinone (PQQ).</text>
</comment>
<keyword evidence="3 10" id="KW-0004">4Fe-4S</keyword>
<organism evidence="12 13">
    <name type="scientific">Amycolatopsis carbonis</name>
    <dbReference type="NCBI Taxonomy" id="715471"/>
    <lineage>
        <taxon>Bacteria</taxon>
        <taxon>Bacillati</taxon>
        <taxon>Actinomycetota</taxon>
        <taxon>Actinomycetes</taxon>
        <taxon>Pseudonocardiales</taxon>
        <taxon>Pseudonocardiaceae</taxon>
        <taxon>Amycolatopsis</taxon>
    </lineage>
</organism>
<dbReference type="GO" id="GO:0048038">
    <property type="term" value="F:quinone binding"/>
    <property type="evidence" value="ECO:0007669"/>
    <property type="project" value="InterPro"/>
</dbReference>
<dbReference type="InterPro" id="IPR022479">
    <property type="entry name" value="PqqD_bac"/>
</dbReference>
<dbReference type="GO" id="GO:0005506">
    <property type="term" value="F:iron ion binding"/>
    <property type="evidence" value="ECO:0007669"/>
    <property type="project" value="UniProtKB-UniRule"/>
</dbReference>
<dbReference type="GO" id="GO:0016491">
    <property type="term" value="F:oxidoreductase activity"/>
    <property type="evidence" value="ECO:0007669"/>
    <property type="project" value="UniProtKB-KW"/>
</dbReference>
<keyword evidence="5 10" id="KW-0479">Metal-binding</keyword>
<evidence type="ECO:0000256" key="9">
    <source>
        <dbReference type="ARBA" id="ARBA00023014"/>
    </source>
</evidence>
<dbReference type="Pfam" id="PF05402">
    <property type="entry name" value="PqqD"/>
    <property type="match status" value="1"/>
</dbReference>
<dbReference type="AlphaFoldDB" id="A0A9Y2MU36"/>
<feature type="binding site" evidence="10">
    <location>
        <position position="125"/>
    </location>
    <ligand>
        <name>[4Fe-4S] cluster</name>
        <dbReference type="ChEBI" id="CHEBI:49883"/>
        <note>4Fe-4S-S-AdoMet</note>
    </ligand>
</feature>
<dbReference type="PROSITE" id="PS51918">
    <property type="entry name" value="RADICAL_SAM"/>
    <property type="match status" value="1"/>
</dbReference>
<keyword evidence="9 10" id="KW-0411">Iron-sulfur</keyword>
<evidence type="ECO:0000256" key="2">
    <source>
        <dbReference type="ARBA" id="ARBA00011741"/>
    </source>
</evidence>
<dbReference type="Pfam" id="PF13186">
    <property type="entry name" value="SPASM"/>
    <property type="match status" value="1"/>
</dbReference>
<dbReference type="InterPro" id="IPR013785">
    <property type="entry name" value="Aldolase_TIM"/>
</dbReference>
<sequence length="464" mass="49607">MTLDTGSRPGIRPGVRLELDPVRQRRVLLFPEGVLVLNDTAAAVVELCDTRRTVAEIVATLGERYSGVTAGSVVRALADLETRGLVGTGPDVREVHPLSAGAPATAAPPRSPAPLGLLAELTYRCPLQCLYCANPLNLGDYRDELDTAGWQDVFAQARALGVLQLHLSGGEPGLRKDLVELVATGHDLGFYLNLVTSGVSLNAVRIGQLAEAGLDHFQLSLQDAEAAPANAIAGRRAHERKLAVAAAVREAGLPLTINVVLHKGNVGRIPGIAALAVDLGADRLELAHTQFYGWALRNRGALLPSREQVERAAADVADARARFGAGLEIVHVAADYYSPRPKPCNYGWGSRQLVVNPVGGVLPCLAAETLPDLQVPSVRTEALASIWYDSPAFRRFRGTDWMPDPCRGCVLKEVDFGGCRCQAYQVTGDAAATDPVCDLSKYHQVVLDQVENPGPDSAVPRRMR</sequence>
<dbReference type="InterPro" id="IPR023885">
    <property type="entry name" value="4Fe4S-binding_SPASM_dom"/>
</dbReference>
<protein>
    <recommendedName>
        <fullName evidence="10">PqqA peptide cyclase</fullName>
        <ecNumber evidence="10">1.21.98.4</ecNumber>
    </recommendedName>
    <alternativeName>
        <fullName evidence="10">Coenzyme PQQ synthesis protein E</fullName>
    </alternativeName>
</protein>
<dbReference type="Gene3D" id="1.10.10.1150">
    <property type="entry name" value="Coenzyme PQQ synthesis protein D (PqqD)"/>
    <property type="match status" value="1"/>
</dbReference>
<dbReference type="NCBIfam" id="TIGR03859">
    <property type="entry name" value="PQQ_PqqD"/>
    <property type="match status" value="1"/>
</dbReference>
<comment type="similarity">
    <text evidence="10">Belongs to the radical SAM superfamily. PqqE family.</text>
</comment>
<evidence type="ECO:0000256" key="4">
    <source>
        <dbReference type="ARBA" id="ARBA00022691"/>
    </source>
</evidence>
<proteinExistence type="inferred from homology"/>
<keyword evidence="8 10" id="KW-0408">Iron</keyword>
<evidence type="ECO:0000259" key="11">
    <source>
        <dbReference type="PROSITE" id="PS51918"/>
    </source>
</evidence>
<dbReference type="InterPro" id="IPR011843">
    <property type="entry name" value="PQQ_synth_PqqE_bac"/>
</dbReference>
<evidence type="ECO:0000313" key="13">
    <source>
        <dbReference type="Proteomes" id="UP001236014"/>
    </source>
</evidence>
<accession>A0A9Y2MU36</accession>
<gene>
    <name evidence="10 12" type="primary">pqqE</name>
    <name evidence="12" type="ORF">QRX50_28870</name>
</gene>
<dbReference type="InterPro" id="IPR008792">
    <property type="entry name" value="PQQD"/>
</dbReference>
<evidence type="ECO:0000256" key="10">
    <source>
        <dbReference type="HAMAP-Rule" id="MF_00660"/>
    </source>
</evidence>
<reference evidence="12 13" key="1">
    <citation type="submission" date="2023-06" db="EMBL/GenBank/DDBJ databases">
        <authorList>
            <person name="Oyuntsetseg B."/>
            <person name="Kim S.B."/>
        </authorList>
    </citation>
    <scope>NUCLEOTIDE SEQUENCE [LARGE SCALE GENOMIC DNA]</scope>
    <source>
        <strain evidence="12 13">2-15</strain>
    </source>
</reference>
<dbReference type="SFLD" id="SFLDS00029">
    <property type="entry name" value="Radical_SAM"/>
    <property type="match status" value="1"/>
</dbReference>
<dbReference type="InterPro" id="IPR007197">
    <property type="entry name" value="rSAM"/>
</dbReference>
<evidence type="ECO:0000256" key="6">
    <source>
        <dbReference type="ARBA" id="ARBA00022905"/>
    </source>
</evidence>
<dbReference type="InterPro" id="IPR000385">
    <property type="entry name" value="MoaA_NifB_PqqE_Fe-S-bd_CS"/>
</dbReference>
<feature type="binding site" evidence="10">
    <location>
        <position position="132"/>
    </location>
    <ligand>
        <name>[4Fe-4S] cluster</name>
        <dbReference type="ChEBI" id="CHEBI:49883"/>
        <note>4Fe-4S-S-AdoMet</note>
    </ligand>
</feature>
<dbReference type="SUPFAM" id="SSF102114">
    <property type="entry name" value="Radical SAM enzymes"/>
    <property type="match status" value="1"/>
</dbReference>
<dbReference type="GO" id="GO:0018189">
    <property type="term" value="P:pyrroloquinoline quinone biosynthetic process"/>
    <property type="evidence" value="ECO:0007669"/>
    <property type="project" value="UniProtKB-UniRule"/>
</dbReference>
<dbReference type="PANTHER" id="PTHR11228:SF7">
    <property type="entry name" value="PQQA PEPTIDE CYCLASE"/>
    <property type="match status" value="1"/>
</dbReference>
<comment type="pathway">
    <text evidence="1 10">Cofactor biosynthesis; pyrroloquinoline quinone biosynthesis.</text>
</comment>
<keyword evidence="6 10" id="KW-0884">PQQ biosynthesis</keyword>
<feature type="domain" description="Radical SAM core" evidence="11">
    <location>
        <begin position="111"/>
        <end position="328"/>
    </location>
</feature>
<dbReference type="HAMAP" id="MF_00660">
    <property type="entry name" value="PqqE"/>
    <property type="match status" value="1"/>
</dbReference>
<evidence type="ECO:0000256" key="8">
    <source>
        <dbReference type="ARBA" id="ARBA00023004"/>
    </source>
</evidence>
<dbReference type="Gene3D" id="3.20.20.70">
    <property type="entry name" value="Aldolase class I"/>
    <property type="match status" value="1"/>
</dbReference>
<dbReference type="KEGG" id="acab:QRX50_28870"/>
<evidence type="ECO:0000256" key="7">
    <source>
        <dbReference type="ARBA" id="ARBA00023002"/>
    </source>
</evidence>
<keyword evidence="13" id="KW-1185">Reference proteome</keyword>
<dbReference type="InterPro" id="IPR050377">
    <property type="entry name" value="Radical_SAM_PqqE_MftC-like"/>
</dbReference>
<dbReference type="SFLD" id="SFLDG01386">
    <property type="entry name" value="main_SPASM_domain-containing"/>
    <property type="match status" value="1"/>
</dbReference>
<keyword evidence="7 10" id="KW-0560">Oxidoreductase</keyword>
<dbReference type="RefSeq" id="WP_285966289.1">
    <property type="nucleotide sequence ID" value="NZ_CP127294.1"/>
</dbReference>
<dbReference type="Proteomes" id="UP001236014">
    <property type="component" value="Chromosome"/>
</dbReference>
<dbReference type="PROSITE" id="PS01305">
    <property type="entry name" value="MOAA_NIFB_PQQE"/>
    <property type="match status" value="1"/>
</dbReference>
<comment type="subunit">
    <text evidence="2">Monomer. Interacts with PqqE.</text>
</comment>
<feature type="binding site" evidence="10">
    <location>
        <position position="129"/>
    </location>
    <ligand>
        <name>[4Fe-4S] cluster</name>
        <dbReference type="ChEBI" id="CHEBI:49883"/>
        <note>4Fe-4S-S-AdoMet</note>
    </ligand>
</feature>
<evidence type="ECO:0000256" key="1">
    <source>
        <dbReference type="ARBA" id="ARBA00004886"/>
    </source>
</evidence>
<comment type="cofactor">
    <cofactor evidence="10">
        <name>[4Fe-4S] cluster</name>
        <dbReference type="ChEBI" id="CHEBI:49883"/>
    </cofactor>
    <text evidence="10">Binds 1 [4Fe-4S] cluster. The cluster is coordinated with 3 cysteines and an exchangeable S-adenosyl-L-methionine.</text>
</comment>
<dbReference type="NCBIfam" id="TIGR02109">
    <property type="entry name" value="PQQ_syn_pqqE"/>
    <property type="match status" value="1"/>
</dbReference>